<dbReference type="EMBL" id="CAKLBY020000221">
    <property type="protein sequence ID" value="CAK7935518.1"/>
    <property type="molecule type" value="Genomic_DNA"/>
</dbReference>
<proteinExistence type="inferred from homology"/>
<dbReference type="Pfam" id="PF25121">
    <property type="entry name" value="RRM_ESF1"/>
    <property type="match status" value="2"/>
</dbReference>
<feature type="compositionally biased region" description="Acidic residues" evidence="5">
    <location>
        <begin position="146"/>
        <end position="169"/>
    </location>
</feature>
<evidence type="ECO:0000259" key="6">
    <source>
        <dbReference type="Pfam" id="PF08159"/>
    </source>
</evidence>
<evidence type="ECO:0000259" key="7">
    <source>
        <dbReference type="Pfam" id="PF25121"/>
    </source>
</evidence>
<evidence type="ECO:0000256" key="4">
    <source>
        <dbReference type="ARBA" id="ARBA00023242"/>
    </source>
</evidence>
<feature type="domain" description="ESF1 RRM" evidence="7">
    <location>
        <begin position="298"/>
        <end position="375"/>
    </location>
</feature>
<dbReference type="InterPro" id="IPR039754">
    <property type="entry name" value="Esf1"/>
</dbReference>
<feature type="compositionally biased region" description="Acidic residues" evidence="5">
    <location>
        <begin position="72"/>
        <end position="84"/>
    </location>
</feature>
<feature type="compositionally biased region" description="Acidic residues" evidence="5">
    <location>
        <begin position="241"/>
        <end position="261"/>
    </location>
</feature>
<feature type="compositionally biased region" description="Basic and acidic residues" evidence="5">
    <location>
        <begin position="569"/>
        <end position="591"/>
    </location>
</feature>
<feature type="compositionally biased region" description="Basic residues" evidence="5">
    <location>
        <begin position="556"/>
        <end position="568"/>
    </location>
</feature>
<feature type="domain" description="ESF1 RRM" evidence="7">
    <location>
        <begin position="173"/>
        <end position="258"/>
    </location>
</feature>
<organism evidence="8 9">
    <name type="scientific">Peronospora matthiolae</name>
    <dbReference type="NCBI Taxonomy" id="2874970"/>
    <lineage>
        <taxon>Eukaryota</taxon>
        <taxon>Sar</taxon>
        <taxon>Stramenopiles</taxon>
        <taxon>Oomycota</taxon>
        <taxon>Peronosporomycetes</taxon>
        <taxon>Peronosporales</taxon>
        <taxon>Peronosporaceae</taxon>
        <taxon>Peronospora</taxon>
    </lineage>
</organism>
<reference evidence="8" key="1">
    <citation type="submission" date="2024-01" db="EMBL/GenBank/DDBJ databases">
        <authorList>
            <person name="Webb A."/>
        </authorList>
    </citation>
    <scope>NUCLEOTIDE SEQUENCE</scope>
    <source>
        <strain evidence="8">Pm1</strain>
    </source>
</reference>
<feature type="region of interest" description="Disordered" evidence="5">
    <location>
        <begin position="736"/>
        <end position="760"/>
    </location>
</feature>
<feature type="domain" description="NUC153" evidence="6">
    <location>
        <begin position="662"/>
        <end position="690"/>
    </location>
</feature>
<evidence type="ECO:0000256" key="1">
    <source>
        <dbReference type="ARBA" id="ARBA00004604"/>
    </source>
</evidence>
<evidence type="ECO:0000313" key="8">
    <source>
        <dbReference type="EMBL" id="CAK7935518.1"/>
    </source>
</evidence>
<evidence type="ECO:0000256" key="3">
    <source>
        <dbReference type="ARBA" id="ARBA00023054"/>
    </source>
</evidence>
<keyword evidence="4" id="KW-0539">Nucleus</keyword>
<feature type="compositionally biased region" description="Basic and acidic residues" evidence="5">
    <location>
        <begin position="1"/>
        <end position="19"/>
    </location>
</feature>
<dbReference type="GO" id="GO:0006364">
    <property type="term" value="P:rRNA processing"/>
    <property type="evidence" value="ECO:0007669"/>
    <property type="project" value="InterPro"/>
</dbReference>
<dbReference type="PANTHER" id="PTHR12202">
    <property type="entry name" value="ESF1 HOMOLOG"/>
    <property type="match status" value="1"/>
</dbReference>
<dbReference type="GO" id="GO:0003723">
    <property type="term" value="F:RNA binding"/>
    <property type="evidence" value="ECO:0007669"/>
    <property type="project" value="TreeGrafter"/>
</dbReference>
<dbReference type="InterPro" id="IPR012580">
    <property type="entry name" value="NUC153"/>
</dbReference>
<comment type="subcellular location">
    <subcellularLocation>
        <location evidence="1">Nucleus</location>
        <location evidence="1">Nucleolus</location>
    </subcellularLocation>
</comment>
<feature type="region of interest" description="Disordered" evidence="5">
    <location>
        <begin position="72"/>
        <end position="121"/>
    </location>
</feature>
<sequence>MSDPVRDQRFQKVHNDPRFARNSKRKNKLQVDRRFAGALTNERFQSVQGKYDKYGRRIEKRDNEMKEFYCLEEEEVEGEEEEKEGEMQKNDSDTEDDEEKVLSTMSSDDDSGEAEVAAVESGGKLSRLTYLNRMARGELGSGSDSSDSDDSSDDEVEDVVEEEAEDIPMGEETRRFAVLNCDWTRIRAVDLFALCQSFAPATGAVENVTIYPSDYGLQKTKEEEQHGPQGLWNDGVKNETNDGEQEDDEKSDEGGEQDDENTSAGDGEKTFDSRDEDDICSEDGEKDYDSDDPLGVKKSVTLEDESDGFDREKLRKYELQKLRYYYAIVTCDSVKTASTIFDQCDQLEYETSSNVLDLRYVPDDMTFSNTPKELCDGVPDRYKPAIFATLALQQTDVKLTWEEDDDQRLELLTRPADWKDADDDDFKAYLASDVSDASEVEADSEDSDEEKETEGKTDVGDLDSKKKSKKEVKIKKLRNRYRSMLLGSDAEDDDNSDVVRGSVGGSTDDDDGARDEGDMELSFTPGASEVLKSKRQKELEANETPFERYTREKKLEKNRKLHEKRARQKMLEREQREVLKKKGRGAKEVNLLREAINGGGGNSDAGNSHSDEDERNFNMKLIAKQEKVKSLKGKRRVKEMKKLVKKKASGEMQESFEFDAADPRFGALYAKGSQFQLDPTDPKYKKTEATQAIFKERRQRYDTDAVEAKPTDFDVNTASTDSGKHALNAMVENLKRKSQQQLRKEAKKQKKKLATAGDRS</sequence>
<protein>
    <recommendedName>
        <fullName evidence="10">NUC153 domain-containing protein</fullName>
    </recommendedName>
</protein>
<feature type="compositionally biased region" description="Acidic residues" evidence="5">
    <location>
        <begin position="274"/>
        <end position="292"/>
    </location>
</feature>
<feature type="compositionally biased region" description="Acidic residues" evidence="5">
    <location>
        <begin position="507"/>
        <end position="519"/>
    </location>
</feature>
<evidence type="ECO:0000256" key="2">
    <source>
        <dbReference type="ARBA" id="ARBA00009087"/>
    </source>
</evidence>
<gene>
    <name evidence="8" type="ORF">PM001_LOCUS20668</name>
</gene>
<feature type="compositionally biased region" description="Acidic residues" evidence="5">
    <location>
        <begin position="436"/>
        <end position="452"/>
    </location>
</feature>
<accession>A0AAV1UQJ6</accession>
<feature type="region of interest" description="Disordered" evidence="5">
    <location>
        <begin position="136"/>
        <end position="170"/>
    </location>
</feature>
<feature type="region of interest" description="Disordered" evidence="5">
    <location>
        <begin position="1"/>
        <end position="27"/>
    </location>
</feature>
<dbReference type="InterPro" id="IPR056750">
    <property type="entry name" value="RRM_ESF1"/>
</dbReference>
<feature type="region of interest" description="Disordered" evidence="5">
    <location>
        <begin position="220"/>
        <end position="299"/>
    </location>
</feature>
<dbReference type="PANTHER" id="PTHR12202:SF0">
    <property type="entry name" value="ESF1 HOMOLOG"/>
    <property type="match status" value="1"/>
</dbReference>
<comment type="similarity">
    <text evidence="2">Belongs to the ESF1 family.</text>
</comment>
<feature type="region of interest" description="Disordered" evidence="5">
    <location>
        <begin position="484"/>
        <end position="616"/>
    </location>
</feature>
<feature type="compositionally biased region" description="Basic and acidic residues" evidence="5">
    <location>
        <begin position="536"/>
        <end position="555"/>
    </location>
</feature>
<evidence type="ECO:0000313" key="9">
    <source>
        <dbReference type="Proteomes" id="UP001162060"/>
    </source>
</evidence>
<feature type="region of interest" description="Disordered" evidence="5">
    <location>
        <begin position="432"/>
        <end position="470"/>
    </location>
</feature>
<dbReference type="Pfam" id="PF08159">
    <property type="entry name" value="NUC153"/>
    <property type="match status" value="1"/>
</dbReference>
<dbReference type="AlphaFoldDB" id="A0AAV1UQJ6"/>
<dbReference type="Proteomes" id="UP001162060">
    <property type="component" value="Unassembled WGS sequence"/>
</dbReference>
<name>A0AAV1UQJ6_9STRA</name>
<evidence type="ECO:0000256" key="5">
    <source>
        <dbReference type="SAM" id="MobiDB-lite"/>
    </source>
</evidence>
<dbReference type="GO" id="GO:0005730">
    <property type="term" value="C:nucleolus"/>
    <property type="evidence" value="ECO:0007669"/>
    <property type="project" value="UniProtKB-SubCell"/>
</dbReference>
<keyword evidence="3" id="KW-0175">Coiled coil</keyword>
<feature type="compositionally biased region" description="Basic and acidic residues" evidence="5">
    <location>
        <begin position="453"/>
        <end position="465"/>
    </location>
</feature>
<comment type="caution">
    <text evidence="8">The sequence shown here is derived from an EMBL/GenBank/DDBJ whole genome shotgun (WGS) entry which is preliminary data.</text>
</comment>
<evidence type="ECO:0008006" key="10">
    <source>
        <dbReference type="Google" id="ProtNLM"/>
    </source>
</evidence>